<protein>
    <recommendedName>
        <fullName evidence="7">UBA domain-containing protein</fullName>
    </recommendedName>
</protein>
<name>D8LT96_ECTSI</name>
<evidence type="ECO:0000256" key="2">
    <source>
        <dbReference type="SAM" id="MobiDB-lite"/>
    </source>
</evidence>
<dbReference type="Gene3D" id="2.60.40.1110">
    <property type="match status" value="1"/>
</dbReference>
<dbReference type="STRING" id="2880.D8LT96"/>
<dbReference type="Proteomes" id="UP000002630">
    <property type="component" value="Linkage Group LG26"/>
</dbReference>
<dbReference type="InterPro" id="IPR029023">
    <property type="entry name" value="Tensin_phosphatase"/>
</dbReference>
<feature type="region of interest" description="Disordered" evidence="2">
    <location>
        <begin position="477"/>
        <end position="523"/>
    </location>
</feature>
<dbReference type="PROSITE" id="PS51182">
    <property type="entry name" value="C2_TENSIN"/>
    <property type="match status" value="1"/>
</dbReference>
<accession>D8LT96</accession>
<dbReference type="GO" id="GO:0005829">
    <property type="term" value="C:cytosol"/>
    <property type="evidence" value="ECO:0007669"/>
    <property type="project" value="TreeGrafter"/>
</dbReference>
<feature type="region of interest" description="Disordered" evidence="2">
    <location>
        <begin position="89"/>
        <end position="108"/>
    </location>
</feature>
<reference evidence="5 6" key="1">
    <citation type="journal article" date="2010" name="Nature">
        <title>The Ectocarpus genome and the independent evolution of multicellularity in brown algae.</title>
        <authorList>
            <person name="Cock J.M."/>
            <person name="Sterck L."/>
            <person name="Rouze P."/>
            <person name="Scornet D."/>
            <person name="Allen A.E."/>
            <person name="Amoutzias G."/>
            <person name="Anthouard V."/>
            <person name="Artiguenave F."/>
            <person name="Aury J.M."/>
            <person name="Badger J.H."/>
            <person name="Beszteri B."/>
            <person name="Billiau K."/>
            <person name="Bonnet E."/>
            <person name="Bothwell J.H."/>
            <person name="Bowler C."/>
            <person name="Boyen C."/>
            <person name="Brownlee C."/>
            <person name="Carrano C.J."/>
            <person name="Charrier B."/>
            <person name="Cho G.Y."/>
            <person name="Coelho S.M."/>
            <person name="Collen J."/>
            <person name="Corre E."/>
            <person name="Da Silva C."/>
            <person name="Delage L."/>
            <person name="Delaroque N."/>
            <person name="Dittami S.M."/>
            <person name="Doulbeau S."/>
            <person name="Elias M."/>
            <person name="Farnham G."/>
            <person name="Gachon C.M."/>
            <person name="Gschloessl B."/>
            <person name="Heesch S."/>
            <person name="Jabbari K."/>
            <person name="Jubin C."/>
            <person name="Kawai H."/>
            <person name="Kimura K."/>
            <person name="Kloareg B."/>
            <person name="Kupper F.C."/>
            <person name="Lang D."/>
            <person name="Le Bail A."/>
            <person name="Leblanc C."/>
            <person name="Lerouge P."/>
            <person name="Lohr M."/>
            <person name="Lopez P.J."/>
            <person name="Martens C."/>
            <person name="Maumus F."/>
            <person name="Michel G."/>
            <person name="Miranda-Saavedra D."/>
            <person name="Morales J."/>
            <person name="Moreau H."/>
            <person name="Motomura T."/>
            <person name="Nagasato C."/>
            <person name="Napoli C.A."/>
            <person name="Nelson D.R."/>
            <person name="Nyvall-Collen P."/>
            <person name="Peters A.F."/>
            <person name="Pommier C."/>
            <person name="Potin P."/>
            <person name="Poulain J."/>
            <person name="Quesneville H."/>
            <person name="Read B."/>
            <person name="Rensing S.A."/>
            <person name="Ritter A."/>
            <person name="Rousvoal S."/>
            <person name="Samanta M."/>
            <person name="Samson G."/>
            <person name="Schroeder D.C."/>
            <person name="Segurens B."/>
            <person name="Strittmatter M."/>
            <person name="Tonon T."/>
            <person name="Tregear J.W."/>
            <person name="Valentin K."/>
            <person name="von Dassow P."/>
            <person name="Yamagishi T."/>
            <person name="Van de Peer Y."/>
            <person name="Wincker P."/>
        </authorList>
    </citation>
    <scope>NUCLEOTIDE SEQUENCE [LARGE SCALE GENOMIC DNA]</scope>
    <source>
        <strain evidence="6">Ec32 / CCAP1310/4</strain>
    </source>
</reference>
<dbReference type="InterPro" id="IPR014020">
    <property type="entry name" value="Tensin_C2-dom"/>
</dbReference>
<evidence type="ECO:0000259" key="3">
    <source>
        <dbReference type="PROSITE" id="PS51181"/>
    </source>
</evidence>
<feature type="compositionally biased region" description="Basic and acidic residues" evidence="2">
    <location>
        <begin position="492"/>
        <end position="504"/>
    </location>
</feature>
<dbReference type="SUPFAM" id="SSF52799">
    <property type="entry name" value="(Phosphotyrosine protein) phosphatases II"/>
    <property type="match status" value="1"/>
</dbReference>
<evidence type="ECO:0008006" key="7">
    <source>
        <dbReference type="Google" id="ProtNLM"/>
    </source>
</evidence>
<organism evidence="5 6">
    <name type="scientific">Ectocarpus siliculosus</name>
    <name type="common">Brown alga</name>
    <name type="synonym">Conferva siliculosa</name>
    <dbReference type="NCBI Taxonomy" id="2880"/>
    <lineage>
        <taxon>Eukaryota</taxon>
        <taxon>Sar</taxon>
        <taxon>Stramenopiles</taxon>
        <taxon>Ochrophyta</taxon>
        <taxon>PX clade</taxon>
        <taxon>Phaeophyceae</taxon>
        <taxon>Ectocarpales</taxon>
        <taxon>Ectocarpaceae</taxon>
        <taxon>Ectocarpus</taxon>
    </lineage>
</organism>
<evidence type="ECO:0000256" key="1">
    <source>
        <dbReference type="ARBA" id="ARBA00022801"/>
    </source>
</evidence>
<dbReference type="EMBL" id="FN649047">
    <property type="protein sequence ID" value="CBN77967.1"/>
    <property type="molecule type" value="Genomic_DNA"/>
</dbReference>
<dbReference type="eggNOG" id="KOG2283">
    <property type="taxonomic scope" value="Eukaryota"/>
</dbReference>
<keyword evidence="6" id="KW-1185">Reference proteome</keyword>
<dbReference type="EMBL" id="FN649751">
    <property type="protein sequence ID" value="CBN77967.1"/>
    <property type="molecule type" value="Genomic_DNA"/>
</dbReference>
<dbReference type="PANTHER" id="PTHR12305">
    <property type="entry name" value="PHOSPHATASE WITH HOMOLOGY TO TENSIN"/>
    <property type="match status" value="1"/>
</dbReference>
<keyword evidence="1" id="KW-0378">Hydrolase</keyword>
<dbReference type="PROSITE" id="PS51181">
    <property type="entry name" value="PPASE_TENSIN"/>
    <property type="match status" value="1"/>
</dbReference>
<dbReference type="CDD" id="cd14270">
    <property type="entry name" value="UBA"/>
    <property type="match status" value="1"/>
</dbReference>
<feature type="domain" description="Phosphatase tensin-type" evidence="3">
    <location>
        <begin position="24"/>
        <end position="277"/>
    </location>
</feature>
<dbReference type="GO" id="GO:0016314">
    <property type="term" value="F:phosphatidylinositol-3,4,5-trisphosphate 3-phosphatase activity"/>
    <property type="evidence" value="ECO:0007669"/>
    <property type="project" value="TreeGrafter"/>
</dbReference>
<dbReference type="InterPro" id="IPR051281">
    <property type="entry name" value="Dual-spec_lipid-protein_phosph"/>
</dbReference>
<feature type="compositionally biased region" description="Basic and acidic residues" evidence="2">
    <location>
        <begin position="514"/>
        <end position="523"/>
    </location>
</feature>
<feature type="compositionally biased region" description="Gly residues" evidence="2">
    <location>
        <begin position="89"/>
        <end position="99"/>
    </location>
</feature>
<evidence type="ECO:0000259" key="4">
    <source>
        <dbReference type="PROSITE" id="PS51182"/>
    </source>
</evidence>
<evidence type="ECO:0000313" key="6">
    <source>
        <dbReference type="Proteomes" id="UP000002630"/>
    </source>
</evidence>
<gene>
    <name evidence="5" type="ORF">Esi_0081_0055</name>
</gene>
<sequence>MWNFFGKGYKEAAEEDEDNDLSLGTGPVDMTTLDITYITHRLLAIGCPVDGPSDRDANRNNVDDLSNWLVNDHKGHFLVWNISDHRSNNGGGRGGGGGRQQAAGTQVSRKLHQRLQGQVLDIPWGSRNRRCYVPSIRHLLRVCYSIKGWLDLDPENMAAVFCANGKARTSVLLACYLRFEGEESTALEAYRRVWAKRDPEQKPEQVILHTPRSLFALFDNFDCCIRLGRPPRGGAGGGLLVGVALNGLPLAEPPVLEVYGPTQLLYSSTQEEEDSHVLWNEDQGFFKVNKPLTGDFVVIARFKGTDGAAETGPEGVLFRYCNHTCFLPQGEQVVLRKSEVDVMPSYRDQIPDDVFSVSLVLVPEEEEDAGSSFSFQEQDQVKVGPAATQQGLADLSSFHFVTPLLPRLDKLLGRGFPPEASTLALQLANNDLSAAITMMKESPLQDLMTYRLALSPRSSEGFSPNRGLRAKSISVVSPGSMLESDQGNLSLDHYEDSQHSRDSLDGPGGGIGAFRRDHQQPGH</sequence>
<dbReference type="InParanoid" id="D8LT96"/>
<dbReference type="Gene3D" id="3.90.190.10">
    <property type="entry name" value="Protein tyrosine phosphatase superfamily"/>
    <property type="match status" value="1"/>
</dbReference>
<dbReference type="AlphaFoldDB" id="D8LT96"/>
<feature type="domain" description="C2 tensin-type" evidence="4">
    <location>
        <begin position="217"/>
        <end position="364"/>
    </location>
</feature>
<evidence type="ECO:0000313" key="5">
    <source>
        <dbReference type="EMBL" id="CBN77967.1"/>
    </source>
</evidence>
<proteinExistence type="predicted"/>
<dbReference type="InterPro" id="IPR029021">
    <property type="entry name" value="Prot-tyrosine_phosphatase-like"/>
</dbReference>
<dbReference type="OrthoDB" id="196074at2759"/>